<dbReference type="PANTHER" id="PTHR34293:SF1">
    <property type="entry name" value="HTH-TYPE TRANSCRIPTIONAL REGULATOR TRMBL2"/>
    <property type="match status" value="1"/>
</dbReference>
<dbReference type="AlphaFoldDB" id="A0A1L7RK61"/>
<dbReference type="Gene3D" id="1.10.10.10">
    <property type="entry name" value="Winged helix-like DNA-binding domain superfamily/Winged helix DNA-binding domain"/>
    <property type="match status" value="1"/>
</dbReference>
<dbReference type="InterPro" id="IPR036388">
    <property type="entry name" value="WH-like_DNA-bd_sf"/>
</dbReference>
<gene>
    <name evidence="2" type="ORF">AAM4_1597</name>
</gene>
<name>A0A1L7RK61_9ACTO</name>
<feature type="domain" description="HTH luxR-type" evidence="1">
    <location>
        <begin position="263"/>
        <end position="319"/>
    </location>
</feature>
<dbReference type="GO" id="GO:0006355">
    <property type="term" value="P:regulation of DNA-templated transcription"/>
    <property type="evidence" value="ECO:0007669"/>
    <property type="project" value="InterPro"/>
</dbReference>
<dbReference type="GO" id="GO:0003677">
    <property type="term" value="F:DNA binding"/>
    <property type="evidence" value="ECO:0007669"/>
    <property type="project" value="InterPro"/>
</dbReference>
<dbReference type="InterPro" id="IPR051797">
    <property type="entry name" value="TrmB-like"/>
</dbReference>
<dbReference type="InterPro" id="IPR016032">
    <property type="entry name" value="Sig_transdc_resp-reg_C-effctor"/>
</dbReference>
<sequence>MELAPSDVPMFTASITRMSDSEVGAAHRLLAGLGISDAAESLYLSLLDGELRAANSEDPALSELIEADLAAVADGVVNPRSAARALRGLEQRYREDARRAETAALELDLLEQGGRHPVETTRSPQRAIAMFNQLFATARGEFRGMDRSPYLTSAGKQASMQPESLRRGVRHRALYEMASLHDPSYFKVVAKSIRQGEEARFVDKLPFRMLLADQTTALILRHGPDSDVITTRITDAEVVATFGDLFEHLWQRAVPMPRVSAIESALPQDRELVWMLASGMTDEAIARQLGVSMRTVARRVAELNHLLGAQSRFQLGMQAVRLGWLPPADDTPGTTTPT</sequence>
<evidence type="ECO:0000259" key="1">
    <source>
        <dbReference type="SMART" id="SM00421"/>
    </source>
</evidence>
<dbReference type="PANTHER" id="PTHR34293">
    <property type="entry name" value="HTH-TYPE TRANSCRIPTIONAL REGULATOR TRMBL2"/>
    <property type="match status" value="1"/>
</dbReference>
<evidence type="ECO:0000313" key="2">
    <source>
        <dbReference type="EMBL" id="CED91429.1"/>
    </source>
</evidence>
<dbReference type="SUPFAM" id="SSF46894">
    <property type="entry name" value="C-terminal effector domain of the bipartite response regulators"/>
    <property type="match status" value="1"/>
</dbReference>
<protein>
    <submittedName>
        <fullName evidence="2">Helix_turn_helix, Lux Regulon</fullName>
    </submittedName>
</protein>
<dbReference type="EMBL" id="LK995509">
    <property type="protein sequence ID" value="CED91429.1"/>
    <property type="molecule type" value="Genomic_DNA"/>
</dbReference>
<dbReference type="SMART" id="SM00421">
    <property type="entry name" value="HTH_LUXR"/>
    <property type="match status" value="1"/>
</dbReference>
<dbReference type="InterPro" id="IPR000792">
    <property type="entry name" value="Tscrpt_reg_LuxR_C"/>
</dbReference>
<accession>A0A1L7RK61</accession>
<proteinExistence type="predicted"/>
<organism evidence="2">
    <name type="scientific">Actinomyces succiniciruminis</name>
    <dbReference type="NCBI Taxonomy" id="1522002"/>
    <lineage>
        <taxon>Bacteria</taxon>
        <taxon>Bacillati</taxon>
        <taxon>Actinomycetota</taxon>
        <taxon>Actinomycetes</taxon>
        <taxon>Actinomycetales</taxon>
        <taxon>Actinomycetaceae</taxon>
        <taxon>Actinomyces</taxon>
    </lineage>
</organism>
<reference evidence="2" key="1">
    <citation type="submission" date="2014-07" db="EMBL/GenBank/DDBJ databases">
        <authorList>
            <person name="Zhang J.E."/>
            <person name="Yang H."/>
            <person name="Guo J."/>
            <person name="Deng Z."/>
            <person name="Luo H."/>
            <person name="Luo M."/>
            <person name="Zhao B."/>
        </authorList>
    </citation>
    <scope>NUCLEOTIDE SEQUENCE</scope>
    <source>
        <strain evidence="2">AM4</strain>
    </source>
</reference>